<sequence length="445" mass="47510">MSNRVKLLISFFSTILFVSFICTPSSMNAEKEGENKLVYIIPIENEVERGLEAFLVRSTNEAIEAGANHIIFEIDTPGGRVDSAGQIGKLLQGLEIPTSAFIVNEALSAGSYIALNSDTIYMKPNATMGASGVITGDGNAADEKAQSAWIAAMKSAAESKGRDPQYAIAMADPSIDLPELGAPEGKFLTLTPTDAVEVGYAEGIVQNRVELLYELNLTNATIVETETSFAEEVARFVTSPFVIPILLSVASLGLIVELYSPGFGVAGTMGLIALFLFFYGHVIAGLAGMEAIVLLVLGIILIIVEFFVAGGIIGLLGVGAILASLFMSGYDIGHMSLSISIAFIVAVVAAVILYKWIGAERGIFKKLILRDRTTTELGYISSQERKELIGKEGISVTPLRPAGTAIIANERLDVVSDGSFIEKDKQLTVIQVEGIKIVVREIKDH</sequence>
<reference evidence="9 10" key="1">
    <citation type="submission" date="2018-05" db="EMBL/GenBank/DDBJ databases">
        <title>Genomic Encyclopedia of Type Strains, Phase IV (KMG-IV): sequencing the most valuable type-strain genomes for metagenomic binning, comparative biology and taxonomic classification.</title>
        <authorList>
            <person name="Goeker M."/>
        </authorList>
    </citation>
    <scope>NUCLEOTIDE SEQUENCE [LARGE SCALE GENOMIC DNA]</scope>
    <source>
        <strain evidence="9 10">DSM 28556</strain>
    </source>
</reference>
<dbReference type="AlphaFoldDB" id="A0A2V3VY58"/>
<keyword evidence="3 5" id="KW-1133">Transmembrane helix</keyword>
<proteinExistence type="predicted"/>
<dbReference type="PANTHER" id="PTHR33507:SF3">
    <property type="entry name" value="INNER MEMBRANE PROTEIN YBBJ"/>
    <property type="match status" value="1"/>
</dbReference>
<keyword evidence="9" id="KW-0378">Hydrolase</keyword>
<feature type="domain" description="NfeD integral membrane" evidence="7">
    <location>
        <begin position="242"/>
        <end position="355"/>
    </location>
</feature>
<dbReference type="InterPro" id="IPR056738">
    <property type="entry name" value="NfeD1b_N"/>
</dbReference>
<evidence type="ECO:0000259" key="6">
    <source>
        <dbReference type="Pfam" id="PF01957"/>
    </source>
</evidence>
<dbReference type="InterPro" id="IPR029045">
    <property type="entry name" value="ClpP/crotonase-like_dom_sf"/>
</dbReference>
<evidence type="ECO:0000256" key="2">
    <source>
        <dbReference type="ARBA" id="ARBA00022692"/>
    </source>
</evidence>
<keyword evidence="4 5" id="KW-0472">Membrane</keyword>
<evidence type="ECO:0000256" key="3">
    <source>
        <dbReference type="ARBA" id="ARBA00022989"/>
    </source>
</evidence>
<dbReference type="Gene3D" id="2.40.50.140">
    <property type="entry name" value="Nucleic acid-binding proteins"/>
    <property type="match status" value="1"/>
</dbReference>
<feature type="transmembrane region" description="Helical" evidence="5">
    <location>
        <begin position="263"/>
        <end position="286"/>
    </location>
</feature>
<dbReference type="SUPFAM" id="SSF52096">
    <property type="entry name" value="ClpP/crotonase"/>
    <property type="match status" value="1"/>
</dbReference>
<dbReference type="InterPro" id="IPR012340">
    <property type="entry name" value="NA-bd_OB-fold"/>
</dbReference>
<evidence type="ECO:0000313" key="9">
    <source>
        <dbReference type="EMBL" id="PXW86530.1"/>
    </source>
</evidence>
<dbReference type="InterPro" id="IPR056739">
    <property type="entry name" value="NfeD_membrane"/>
</dbReference>
<dbReference type="EMBL" id="QJJQ01000007">
    <property type="protein sequence ID" value="PXW86530.1"/>
    <property type="molecule type" value="Genomic_DNA"/>
</dbReference>
<gene>
    <name evidence="9" type="ORF">DFR56_10749</name>
</gene>
<dbReference type="Gene3D" id="3.90.226.10">
    <property type="entry name" value="2-enoyl-CoA Hydratase, Chain A, domain 1"/>
    <property type="match status" value="1"/>
</dbReference>
<feature type="domain" description="NfeD-like C-terminal" evidence="6">
    <location>
        <begin position="386"/>
        <end position="440"/>
    </location>
</feature>
<accession>A0A2V3VY58</accession>
<feature type="transmembrane region" description="Helical" evidence="5">
    <location>
        <begin position="337"/>
        <end position="357"/>
    </location>
</feature>
<feature type="domain" description="NfeD1b N-terminal" evidence="8">
    <location>
        <begin position="38"/>
        <end position="224"/>
    </location>
</feature>
<keyword evidence="9" id="KW-0645">Protease</keyword>
<evidence type="ECO:0000256" key="5">
    <source>
        <dbReference type="SAM" id="Phobius"/>
    </source>
</evidence>
<dbReference type="InterPro" id="IPR002810">
    <property type="entry name" value="NfeD-like_C"/>
</dbReference>
<protein>
    <submittedName>
        <fullName evidence="9">Membrane-bound serine protease (ClpP class)</fullName>
    </submittedName>
</protein>
<dbReference type="Proteomes" id="UP000247978">
    <property type="component" value="Unassembled WGS sequence"/>
</dbReference>
<evidence type="ECO:0000256" key="1">
    <source>
        <dbReference type="ARBA" id="ARBA00004141"/>
    </source>
</evidence>
<keyword evidence="10" id="KW-1185">Reference proteome</keyword>
<evidence type="ECO:0000313" key="10">
    <source>
        <dbReference type="Proteomes" id="UP000247978"/>
    </source>
</evidence>
<dbReference type="Pfam" id="PF24961">
    <property type="entry name" value="NfeD_membrane"/>
    <property type="match status" value="1"/>
</dbReference>
<feature type="transmembrane region" description="Helical" evidence="5">
    <location>
        <begin position="292"/>
        <end position="325"/>
    </location>
</feature>
<dbReference type="InterPro" id="IPR052165">
    <property type="entry name" value="Membrane_assoc_protease"/>
</dbReference>
<name>A0A2V3VY58_9BACI</name>
<dbReference type="GO" id="GO:0006508">
    <property type="term" value="P:proteolysis"/>
    <property type="evidence" value="ECO:0007669"/>
    <property type="project" value="UniProtKB-KW"/>
</dbReference>
<evidence type="ECO:0000256" key="4">
    <source>
        <dbReference type="ARBA" id="ARBA00023136"/>
    </source>
</evidence>
<evidence type="ECO:0000259" key="7">
    <source>
        <dbReference type="Pfam" id="PF24961"/>
    </source>
</evidence>
<dbReference type="CDD" id="cd07021">
    <property type="entry name" value="Clp_protease_NfeD_like"/>
    <property type="match status" value="1"/>
</dbReference>
<dbReference type="GO" id="GO:0008233">
    <property type="term" value="F:peptidase activity"/>
    <property type="evidence" value="ECO:0007669"/>
    <property type="project" value="UniProtKB-KW"/>
</dbReference>
<keyword evidence="2 5" id="KW-0812">Transmembrane</keyword>
<evidence type="ECO:0000259" key="8">
    <source>
        <dbReference type="Pfam" id="PF25145"/>
    </source>
</evidence>
<dbReference type="Pfam" id="PF01957">
    <property type="entry name" value="NfeD"/>
    <property type="match status" value="1"/>
</dbReference>
<dbReference type="Pfam" id="PF25145">
    <property type="entry name" value="NfeD1b_N"/>
    <property type="match status" value="1"/>
</dbReference>
<comment type="caution">
    <text evidence="9">The sequence shown here is derived from an EMBL/GenBank/DDBJ whole genome shotgun (WGS) entry which is preliminary data.</text>
</comment>
<dbReference type="GO" id="GO:0005886">
    <property type="term" value="C:plasma membrane"/>
    <property type="evidence" value="ECO:0007669"/>
    <property type="project" value="TreeGrafter"/>
</dbReference>
<comment type="subcellular location">
    <subcellularLocation>
        <location evidence="1">Membrane</location>
        <topology evidence="1">Multi-pass membrane protein</topology>
    </subcellularLocation>
</comment>
<organism evidence="9 10">
    <name type="scientific">Pseudogracilibacillus auburnensis</name>
    <dbReference type="NCBI Taxonomy" id="1494959"/>
    <lineage>
        <taxon>Bacteria</taxon>
        <taxon>Bacillati</taxon>
        <taxon>Bacillota</taxon>
        <taxon>Bacilli</taxon>
        <taxon>Bacillales</taxon>
        <taxon>Bacillaceae</taxon>
        <taxon>Pseudogracilibacillus</taxon>
    </lineage>
</organism>
<dbReference type="PANTHER" id="PTHR33507">
    <property type="entry name" value="INNER MEMBRANE PROTEIN YBBJ"/>
    <property type="match status" value="1"/>
</dbReference>